<evidence type="ECO:0000313" key="4">
    <source>
        <dbReference type="Proteomes" id="UP000034883"/>
    </source>
</evidence>
<keyword evidence="4" id="KW-1185">Reference proteome</keyword>
<name>A0A0F6W8C4_9BACT</name>
<sequence>MRAAHRVLSARRMHVRSIVVVLALASHAVASSPARADTYRVGPSRSYRQLSELPALAPGDVVEVDGGAIYEPASFETPGADGAPIVLRGIPASSGELPVLEGGDNTLELAADHYLVEGFEIRGGTRRCVFVHAHDLTLRNLRIHDCVNHGIEGGGGGGGDLTLEFVEVYRSGEGTQHHQIYVSSDTTQHPGSVFRMRFCYVHDGRGGNNVKSRSERNEIHFNWIEGALYHELELIGPDPDDAGVDEDDAIENSDVVGNVLVKGGGHSGGWITRIGGDGTGQTWGRYRFVNNTMVLASDSSGVFRVFTGLDSLEAHGNLIVSRGASTARVVRDVEAEWLSGTAQLHGSNNWVMDGLGFVPTSWTGTLRGSDPGLESLAENDLRPREGSALIDAAIRAPTSPAGFAFPGPLAVPTHHPGMRAHVAPGAEVSRPDVGDLDIGAFEHGAGPPVMTPDAGTMSMPDAGSACVPSCGARECGTDGCGGTCGRCGPREACSSAGTCECDDGASACGGACVDTRSSPDHCGGCDVACEADEVCAAGACASECGGSLVACDRACVDTTRDRANCGACGNACDGACEDGACVVTGRVEGGCGCRAVGATSGARAGWIVVVLAGWLWARRAARRRL</sequence>
<dbReference type="Gene3D" id="2.160.20.10">
    <property type="entry name" value="Single-stranded right-handed beta-helix, Pectin lyase-like"/>
    <property type="match status" value="1"/>
</dbReference>
<keyword evidence="1" id="KW-0812">Transmembrane</keyword>
<protein>
    <submittedName>
        <fullName evidence="3">Tryptophan synthase alpha chain</fullName>
    </submittedName>
</protein>
<reference evidence="3 4" key="1">
    <citation type="submission" date="2015-03" db="EMBL/GenBank/DDBJ databases">
        <title>Genome assembly of Sandaracinus amylolyticus DSM 53668.</title>
        <authorList>
            <person name="Sharma G."/>
            <person name="Subramanian S."/>
        </authorList>
    </citation>
    <scope>NUCLEOTIDE SEQUENCE [LARGE SCALE GENOMIC DNA]</scope>
    <source>
        <strain evidence="3 4">DSM 53668</strain>
    </source>
</reference>
<dbReference type="InterPro" id="IPR012334">
    <property type="entry name" value="Pectin_lyas_fold"/>
</dbReference>
<evidence type="ECO:0000313" key="3">
    <source>
        <dbReference type="EMBL" id="AKF09896.1"/>
    </source>
</evidence>
<dbReference type="AlphaFoldDB" id="A0A0F6W8C4"/>
<keyword evidence="1" id="KW-1133">Transmembrane helix</keyword>
<dbReference type="InterPro" id="IPR011050">
    <property type="entry name" value="Pectin_lyase_fold/virulence"/>
</dbReference>
<keyword evidence="1" id="KW-0472">Membrane</keyword>
<dbReference type="KEGG" id="samy:DB32_007045"/>
<evidence type="ECO:0000256" key="1">
    <source>
        <dbReference type="SAM" id="Phobius"/>
    </source>
</evidence>
<feature type="signal peptide" evidence="2">
    <location>
        <begin position="1"/>
        <end position="36"/>
    </location>
</feature>
<gene>
    <name evidence="3" type="ORF">DB32_007045</name>
</gene>
<dbReference type="STRING" id="927083.DB32_007045"/>
<dbReference type="SUPFAM" id="SSF51126">
    <property type="entry name" value="Pectin lyase-like"/>
    <property type="match status" value="1"/>
</dbReference>
<keyword evidence="2" id="KW-0732">Signal</keyword>
<dbReference type="EMBL" id="CP011125">
    <property type="protein sequence ID" value="AKF09896.1"/>
    <property type="molecule type" value="Genomic_DNA"/>
</dbReference>
<proteinExistence type="predicted"/>
<accession>A0A0F6W8C4</accession>
<organism evidence="3 4">
    <name type="scientific">Sandaracinus amylolyticus</name>
    <dbReference type="NCBI Taxonomy" id="927083"/>
    <lineage>
        <taxon>Bacteria</taxon>
        <taxon>Pseudomonadati</taxon>
        <taxon>Myxococcota</taxon>
        <taxon>Polyangia</taxon>
        <taxon>Polyangiales</taxon>
        <taxon>Sandaracinaceae</taxon>
        <taxon>Sandaracinus</taxon>
    </lineage>
</organism>
<evidence type="ECO:0000256" key="2">
    <source>
        <dbReference type="SAM" id="SignalP"/>
    </source>
</evidence>
<feature type="transmembrane region" description="Helical" evidence="1">
    <location>
        <begin position="600"/>
        <end position="617"/>
    </location>
</feature>
<feature type="chain" id="PRO_5002511835" evidence="2">
    <location>
        <begin position="37"/>
        <end position="625"/>
    </location>
</feature>
<dbReference type="Proteomes" id="UP000034883">
    <property type="component" value="Chromosome"/>
</dbReference>